<dbReference type="PROSITE" id="PS51257">
    <property type="entry name" value="PROKAR_LIPOPROTEIN"/>
    <property type="match status" value="1"/>
</dbReference>
<evidence type="ECO:0000256" key="1">
    <source>
        <dbReference type="SAM" id="MobiDB-lite"/>
    </source>
</evidence>
<dbReference type="EMBL" id="JAMFLZ010000002">
    <property type="protein sequence ID" value="MCL6294191.1"/>
    <property type="molecule type" value="Genomic_DNA"/>
</dbReference>
<reference evidence="2" key="1">
    <citation type="submission" date="2022-05" db="EMBL/GenBank/DDBJ databases">
        <authorList>
            <person name="Park J.-S."/>
        </authorList>
    </citation>
    <scope>NUCLEOTIDE SEQUENCE</scope>
    <source>
        <strain evidence="2">2012CJ34-3</strain>
    </source>
</reference>
<feature type="compositionally biased region" description="Low complexity" evidence="1">
    <location>
        <begin position="32"/>
        <end position="42"/>
    </location>
</feature>
<evidence type="ECO:0000313" key="3">
    <source>
        <dbReference type="Proteomes" id="UP001165381"/>
    </source>
</evidence>
<dbReference type="RefSeq" id="WP_249972152.1">
    <property type="nucleotide sequence ID" value="NZ_JAMFLZ010000002.1"/>
</dbReference>
<feature type="region of interest" description="Disordered" evidence="1">
    <location>
        <begin position="24"/>
        <end position="44"/>
    </location>
</feature>
<name>A0ABT0QB32_9FLAO</name>
<protein>
    <submittedName>
        <fullName evidence="2">Uncharacterized protein</fullName>
    </submittedName>
</protein>
<proteinExistence type="predicted"/>
<organism evidence="2 3">
    <name type="scientific">Jejuia spongiicola</name>
    <dbReference type="NCBI Taxonomy" id="2942207"/>
    <lineage>
        <taxon>Bacteria</taxon>
        <taxon>Pseudomonadati</taxon>
        <taxon>Bacteroidota</taxon>
        <taxon>Flavobacteriia</taxon>
        <taxon>Flavobacteriales</taxon>
        <taxon>Flavobacteriaceae</taxon>
        <taxon>Jejuia</taxon>
    </lineage>
</organism>
<evidence type="ECO:0000313" key="2">
    <source>
        <dbReference type="EMBL" id="MCL6294191.1"/>
    </source>
</evidence>
<dbReference type="Proteomes" id="UP001165381">
    <property type="component" value="Unassembled WGS sequence"/>
</dbReference>
<gene>
    <name evidence="2" type="ORF">M3P09_04255</name>
</gene>
<sequence>MKRIITAFVFTGILISCNSSDKTKTSIQEPSATETATETATENASNDIDKQLKTIDTDEDLIATALMAAPAESRSGCKVIGYNMAGEFVTLRDGNNEFIVLADNPNKVGFNAACYHKSLEPFMARGRALKAEGKTGKEIFAIREAEMKSGQLKIIPGSTLHIYFGSKTTYNPETSMVEDAQLRYVVYMPWSTSESTGLPKVPPAPNHPWIMNPGTHRAHIMISPLPEDSE</sequence>
<comment type="caution">
    <text evidence="2">The sequence shown here is derived from an EMBL/GenBank/DDBJ whole genome shotgun (WGS) entry which is preliminary data.</text>
</comment>
<accession>A0ABT0QB32</accession>
<keyword evidence="3" id="KW-1185">Reference proteome</keyword>